<dbReference type="GO" id="GO:0006352">
    <property type="term" value="P:DNA-templated transcription initiation"/>
    <property type="evidence" value="ECO:0007669"/>
    <property type="project" value="InterPro"/>
</dbReference>
<keyword evidence="8" id="KW-1185">Reference proteome</keyword>
<feature type="domain" description="RNA polymerase sigma-70 region 4" evidence="6">
    <location>
        <begin position="135"/>
        <end position="184"/>
    </location>
</feature>
<dbReference type="Gene3D" id="1.10.1740.10">
    <property type="match status" value="1"/>
</dbReference>
<dbReference type="AlphaFoldDB" id="A8MJS9"/>
<reference evidence="8" key="1">
    <citation type="submission" date="2007-10" db="EMBL/GenBank/DDBJ databases">
        <title>Complete genome of Alkaliphilus oremlandii OhILAs.</title>
        <authorList>
            <person name="Copeland A."/>
            <person name="Lucas S."/>
            <person name="Lapidus A."/>
            <person name="Barry K."/>
            <person name="Detter J.C."/>
            <person name="Glavina del Rio T."/>
            <person name="Hammon N."/>
            <person name="Israni S."/>
            <person name="Dalin E."/>
            <person name="Tice H."/>
            <person name="Pitluck S."/>
            <person name="Chain P."/>
            <person name="Malfatti S."/>
            <person name="Shin M."/>
            <person name="Vergez L."/>
            <person name="Schmutz J."/>
            <person name="Larimer F."/>
            <person name="Land M."/>
            <person name="Hauser L."/>
            <person name="Kyrpides N."/>
            <person name="Mikhailova N."/>
            <person name="Stolz J.F."/>
            <person name="Dawson A."/>
            <person name="Fisher E."/>
            <person name="Crable B."/>
            <person name="Perera E."/>
            <person name="Lisak J."/>
            <person name="Ranganathan M."/>
            <person name="Basu P."/>
            <person name="Richardson P."/>
        </authorList>
    </citation>
    <scope>NUCLEOTIDE SEQUENCE [LARGE SCALE GENOMIC DNA]</scope>
    <source>
        <strain evidence="8">OhILAs</strain>
    </source>
</reference>
<dbReference type="HOGENOM" id="CLU_107136_1_1_9"/>
<dbReference type="PANTHER" id="PTHR30385">
    <property type="entry name" value="SIGMA FACTOR F FLAGELLAR"/>
    <property type="match status" value="1"/>
</dbReference>
<dbReference type="eggNOG" id="COG1595">
    <property type="taxonomic scope" value="Bacteria"/>
</dbReference>
<dbReference type="EMBL" id="CP000853">
    <property type="protein sequence ID" value="ABW20061.1"/>
    <property type="molecule type" value="Genomic_DNA"/>
</dbReference>
<dbReference type="Proteomes" id="UP000000269">
    <property type="component" value="Chromosome"/>
</dbReference>
<dbReference type="SUPFAM" id="SSF88946">
    <property type="entry name" value="Sigma2 domain of RNA polymerase sigma factors"/>
    <property type="match status" value="1"/>
</dbReference>
<evidence type="ECO:0000259" key="5">
    <source>
        <dbReference type="Pfam" id="PF04542"/>
    </source>
</evidence>
<accession>A8MJS9</accession>
<dbReference type="SUPFAM" id="SSF88659">
    <property type="entry name" value="Sigma3 and sigma4 domains of RNA polymerase sigma factors"/>
    <property type="match status" value="1"/>
</dbReference>
<dbReference type="Gene3D" id="1.10.10.10">
    <property type="entry name" value="Winged helix-like DNA-binding domain superfamily/Winged helix DNA-binding domain"/>
    <property type="match status" value="2"/>
</dbReference>
<feature type="domain" description="RNA polymerase sigma-70 region 2" evidence="5">
    <location>
        <begin position="23"/>
        <end position="91"/>
    </location>
</feature>
<dbReference type="InterPro" id="IPR013325">
    <property type="entry name" value="RNA_pol_sigma_r2"/>
</dbReference>
<dbReference type="InterPro" id="IPR007630">
    <property type="entry name" value="RNA_pol_sigma70_r4"/>
</dbReference>
<gene>
    <name evidence="7" type="ordered locus">Clos_2530</name>
</gene>
<evidence type="ECO:0000256" key="4">
    <source>
        <dbReference type="ARBA" id="ARBA00023163"/>
    </source>
</evidence>
<keyword evidence="2" id="KW-0731">Sigma factor</keyword>
<dbReference type="GO" id="GO:0016987">
    <property type="term" value="F:sigma factor activity"/>
    <property type="evidence" value="ECO:0007669"/>
    <property type="project" value="UniProtKB-KW"/>
</dbReference>
<evidence type="ECO:0000256" key="3">
    <source>
        <dbReference type="ARBA" id="ARBA00023125"/>
    </source>
</evidence>
<dbReference type="Pfam" id="PF04542">
    <property type="entry name" value="Sigma70_r2"/>
    <property type="match status" value="1"/>
</dbReference>
<keyword evidence="4" id="KW-0804">Transcription</keyword>
<organism evidence="7 8">
    <name type="scientific">Alkaliphilus oremlandii (strain OhILAs)</name>
    <name type="common">Clostridium oremlandii (strain OhILAs)</name>
    <dbReference type="NCBI Taxonomy" id="350688"/>
    <lineage>
        <taxon>Bacteria</taxon>
        <taxon>Bacillati</taxon>
        <taxon>Bacillota</taxon>
        <taxon>Clostridia</taxon>
        <taxon>Peptostreptococcales</taxon>
        <taxon>Natronincolaceae</taxon>
        <taxon>Alkaliphilus</taxon>
    </lineage>
</organism>
<dbReference type="STRING" id="350688.Clos_2530"/>
<sequence length="190" mass="22113">MYIEFDEKVALALEGDHSAKEWLIHQLKPLIVSYSRKYGGQVGWDEELYQEGAWQVLEALQDFDRSKGVPFLGFVTVRLKHHYQNKRRKEKSLISLDEPVGEEQDTTLLDFIVDESVDIEGDYLKAESWIALREAMGRLKEQEHQLIEAYYFNGRKLKEIAEEAGVHYITAVKLKAHSLEKLKKYLEKLG</sequence>
<keyword evidence="1" id="KW-0805">Transcription regulation</keyword>
<dbReference type="RefSeq" id="WP_012160368.1">
    <property type="nucleotide sequence ID" value="NC_009922.1"/>
</dbReference>
<dbReference type="GO" id="GO:0003677">
    <property type="term" value="F:DNA binding"/>
    <property type="evidence" value="ECO:0007669"/>
    <property type="project" value="UniProtKB-KW"/>
</dbReference>
<evidence type="ECO:0000313" key="7">
    <source>
        <dbReference type="EMBL" id="ABW20061.1"/>
    </source>
</evidence>
<dbReference type="InterPro" id="IPR036388">
    <property type="entry name" value="WH-like_DNA-bd_sf"/>
</dbReference>
<dbReference type="InterPro" id="IPR007627">
    <property type="entry name" value="RNA_pol_sigma70_r2"/>
</dbReference>
<dbReference type="Pfam" id="PF04545">
    <property type="entry name" value="Sigma70_r4"/>
    <property type="match status" value="1"/>
</dbReference>
<evidence type="ECO:0000256" key="1">
    <source>
        <dbReference type="ARBA" id="ARBA00023015"/>
    </source>
</evidence>
<evidence type="ECO:0000256" key="2">
    <source>
        <dbReference type="ARBA" id="ARBA00023082"/>
    </source>
</evidence>
<dbReference type="InterPro" id="IPR014284">
    <property type="entry name" value="RNA_pol_sigma-70_dom"/>
</dbReference>
<dbReference type="NCBIfam" id="TIGR02937">
    <property type="entry name" value="sigma70-ECF"/>
    <property type="match status" value="1"/>
</dbReference>
<evidence type="ECO:0000259" key="6">
    <source>
        <dbReference type="Pfam" id="PF04545"/>
    </source>
</evidence>
<keyword evidence="3" id="KW-0238">DNA-binding</keyword>
<protein>
    <submittedName>
        <fullName evidence="7">RNA polymerase, sigma-24 subunit, ECF subfamily</fullName>
    </submittedName>
</protein>
<proteinExistence type="predicted"/>
<name>A8MJS9_ALKOO</name>
<dbReference type="InterPro" id="IPR013324">
    <property type="entry name" value="RNA_pol_sigma_r3/r4-like"/>
</dbReference>
<evidence type="ECO:0000313" key="8">
    <source>
        <dbReference type="Proteomes" id="UP000000269"/>
    </source>
</evidence>
<dbReference type="KEGG" id="aoe:Clos_2530"/>